<accession>A0A383E2T9</accession>
<dbReference type="EMBL" id="UINC01222230">
    <property type="protein sequence ID" value="SVE50919.1"/>
    <property type="molecule type" value="Genomic_DNA"/>
</dbReference>
<protein>
    <recommendedName>
        <fullName evidence="1">AB hydrolase-1 domain-containing protein</fullName>
    </recommendedName>
</protein>
<dbReference type="PRINTS" id="PR00111">
    <property type="entry name" value="ABHYDROLASE"/>
</dbReference>
<organism evidence="2">
    <name type="scientific">marine metagenome</name>
    <dbReference type="NCBI Taxonomy" id="408172"/>
    <lineage>
        <taxon>unclassified sequences</taxon>
        <taxon>metagenomes</taxon>
        <taxon>ecological metagenomes</taxon>
    </lineage>
</organism>
<name>A0A383E2T9_9ZZZZ</name>
<dbReference type="InterPro" id="IPR029058">
    <property type="entry name" value="AB_hydrolase_fold"/>
</dbReference>
<evidence type="ECO:0000313" key="2">
    <source>
        <dbReference type="EMBL" id="SVE50919.1"/>
    </source>
</evidence>
<dbReference type="AlphaFoldDB" id="A0A383E2T9"/>
<dbReference type="SUPFAM" id="SSF53474">
    <property type="entry name" value="alpha/beta-Hydrolases"/>
    <property type="match status" value="1"/>
</dbReference>
<proteinExistence type="predicted"/>
<evidence type="ECO:0000259" key="1">
    <source>
        <dbReference type="Pfam" id="PF12697"/>
    </source>
</evidence>
<dbReference type="Gene3D" id="3.40.50.1820">
    <property type="entry name" value="alpha/beta hydrolase"/>
    <property type="match status" value="1"/>
</dbReference>
<dbReference type="Pfam" id="PF12697">
    <property type="entry name" value="Abhydrolase_6"/>
    <property type="match status" value="1"/>
</dbReference>
<reference evidence="2" key="1">
    <citation type="submission" date="2018-05" db="EMBL/GenBank/DDBJ databases">
        <authorList>
            <person name="Lanie J.A."/>
            <person name="Ng W.-L."/>
            <person name="Kazmierczak K.M."/>
            <person name="Andrzejewski T.M."/>
            <person name="Davidsen T.M."/>
            <person name="Wayne K.J."/>
            <person name="Tettelin H."/>
            <person name="Glass J.I."/>
            <person name="Rusch D."/>
            <person name="Podicherti R."/>
            <person name="Tsui H.-C.T."/>
            <person name="Winkler M.E."/>
        </authorList>
    </citation>
    <scope>NUCLEOTIDE SEQUENCE</scope>
</reference>
<dbReference type="InterPro" id="IPR000073">
    <property type="entry name" value="AB_hydrolase_1"/>
</dbReference>
<gene>
    <name evidence="2" type="ORF">METZ01_LOCUS503773</name>
</gene>
<feature type="domain" description="AB hydrolase-1" evidence="1">
    <location>
        <begin position="23"/>
        <end position="175"/>
    </location>
</feature>
<sequence>MMCDARLFGPQIAALSANRTLHFPPLSGHDDFETLAAEILANAPPRFALAGLSMGGIVAMEIIRQAPNRVERIALMDTNPKAEANEVKAAREPQMVKAMAGDLVSVMRNEMKPNYLTDGPRRNQILDLCLDMALGLGKEVFVRQSKALQRRCDQHDTLRTVGVPALVFCGEDNIPCPLDCHELIHDMT</sequence>